<feature type="chain" id="PRO_5039569315" evidence="1">
    <location>
        <begin position="25"/>
        <end position="458"/>
    </location>
</feature>
<feature type="signal peptide" evidence="1">
    <location>
        <begin position="1"/>
        <end position="24"/>
    </location>
</feature>
<evidence type="ECO:0000259" key="2">
    <source>
        <dbReference type="Pfam" id="PF14620"/>
    </source>
</evidence>
<reference evidence="4" key="1">
    <citation type="journal article" date="2021" name="PeerJ">
        <title>Extensive microbial diversity within the chicken gut microbiome revealed by metagenomics and culture.</title>
        <authorList>
            <person name="Gilroy R."/>
            <person name="Ravi A."/>
            <person name="Getino M."/>
            <person name="Pursley I."/>
            <person name="Horton D.L."/>
            <person name="Alikhan N.F."/>
            <person name="Baker D."/>
            <person name="Gharbi K."/>
            <person name="Hall N."/>
            <person name="Watson M."/>
            <person name="Adriaenssens E.M."/>
            <person name="Foster-Nyarko E."/>
            <person name="Jarju S."/>
            <person name="Secka A."/>
            <person name="Antonio M."/>
            <person name="Oren A."/>
            <person name="Chaudhuri R.R."/>
            <person name="La Ragione R."/>
            <person name="Hildebrand F."/>
            <person name="Pallen M.J."/>
        </authorList>
    </citation>
    <scope>NUCLEOTIDE SEQUENCE</scope>
    <source>
        <strain evidence="4">CHK179-5677</strain>
    </source>
</reference>
<dbReference type="Proteomes" id="UP000760668">
    <property type="component" value="Unassembled WGS sequence"/>
</dbReference>
<protein>
    <submittedName>
        <fullName evidence="4">Germination protein YpeB</fullName>
    </submittedName>
</protein>
<dbReference type="Pfam" id="PF20769">
    <property type="entry name" value="YPEB_N"/>
    <property type="match status" value="1"/>
</dbReference>
<organism evidence="4 5">
    <name type="scientific">Pseudoflavonifractor capillosus</name>
    <dbReference type="NCBI Taxonomy" id="106588"/>
    <lineage>
        <taxon>Bacteria</taxon>
        <taxon>Bacillati</taxon>
        <taxon>Bacillota</taxon>
        <taxon>Clostridia</taxon>
        <taxon>Eubacteriales</taxon>
        <taxon>Oscillospiraceae</taxon>
        <taxon>Pseudoflavonifractor</taxon>
    </lineage>
</organism>
<dbReference type="NCBIfam" id="TIGR02889">
    <property type="entry name" value="spore_YpeB"/>
    <property type="match status" value="1"/>
</dbReference>
<sequence>MTGKFFHSRRARVLAVSFTAAAFAVTGGAALKSHARAEAYRNIVNNTYQHAFAELTTAVAEMDAALQKSAYATSQSLLAQLCTELFGRAMSAQMAIGELPYGNVELAQTASFVAKVGDYAAALSKSTAAGGGTTEEEKESLRALAAASGQLSQMLQDLQADIHGGTVTLEDLEQAEARLAQAQGAGGDAAGSSFQDVEADFPEVPTLIYDGPFSEHLSTQRQPRALEGLEEVTQEEAKAAAAAFMGLKPEIFTSVSTGEGAIPYWGFSAVVDGGEAYLEVSRQGGKVTELMNSRPVGEASLTAEEGVQTARTFLAEQGYGDMEPSYYINQSNILTVNFAARQGEVLCYPDLIKVAVALDNGSIVGFEADGYLMNHAQRTLEAPAVLAEEAQAVLDPALECLSHQLAIIPTGGKYEVLCHEFKCRLEDGRHYIVYVNAQTGSEEKILLLIEDESGTLTI</sequence>
<feature type="domain" description="Sporulation protein YpeB N-terminal" evidence="3">
    <location>
        <begin position="38"/>
        <end position="169"/>
    </location>
</feature>
<dbReference type="InterPro" id="IPR014239">
    <property type="entry name" value="YpeB_PepSY1-2"/>
</dbReference>
<reference evidence="4" key="2">
    <citation type="submission" date="2021-09" db="EMBL/GenBank/DDBJ databases">
        <authorList>
            <person name="Gilroy R."/>
        </authorList>
    </citation>
    <scope>NUCLEOTIDE SEQUENCE</scope>
    <source>
        <strain evidence="4">CHK179-5677</strain>
    </source>
</reference>
<proteinExistence type="predicted"/>
<evidence type="ECO:0000259" key="3">
    <source>
        <dbReference type="Pfam" id="PF20769"/>
    </source>
</evidence>
<evidence type="ECO:0000313" key="4">
    <source>
        <dbReference type="EMBL" id="HJG85791.1"/>
    </source>
</evidence>
<dbReference type="InterPro" id="IPR048402">
    <property type="entry name" value="YpeB_N"/>
</dbReference>
<dbReference type="GO" id="GO:0009847">
    <property type="term" value="P:spore germination"/>
    <property type="evidence" value="ECO:0007669"/>
    <property type="project" value="InterPro"/>
</dbReference>
<dbReference type="Pfam" id="PF14620">
    <property type="entry name" value="YPEB_PepSY1-2"/>
    <property type="match status" value="1"/>
</dbReference>
<keyword evidence="1" id="KW-0732">Signal</keyword>
<feature type="domain" description="Sporulation protein YpeB PepSY1 and PepSY2" evidence="2">
    <location>
        <begin position="192"/>
        <end position="380"/>
    </location>
</feature>
<name>A0A921SRS1_9FIRM</name>
<dbReference type="EMBL" id="DYUC01000016">
    <property type="protein sequence ID" value="HJG85791.1"/>
    <property type="molecule type" value="Genomic_DNA"/>
</dbReference>
<dbReference type="RefSeq" id="WP_295369523.1">
    <property type="nucleotide sequence ID" value="NZ_DYUC01000016.1"/>
</dbReference>
<evidence type="ECO:0000313" key="5">
    <source>
        <dbReference type="Proteomes" id="UP000760668"/>
    </source>
</evidence>
<comment type="caution">
    <text evidence="4">The sequence shown here is derived from an EMBL/GenBank/DDBJ whole genome shotgun (WGS) entry which is preliminary data.</text>
</comment>
<dbReference type="AlphaFoldDB" id="A0A921SRS1"/>
<gene>
    <name evidence="4" type="primary">ypeB</name>
    <name evidence="4" type="ORF">K8V01_01985</name>
</gene>
<evidence type="ECO:0000256" key="1">
    <source>
        <dbReference type="SAM" id="SignalP"/>
    </source>
</evidence>
<accession>A0A921SRS1</accession>